<name>A0A553IHA5_ACHLA</name>
<dbReference type="InterPro" id="IPR003593">
    <property type="entry name" value="AAA+_ATPase"/>
</dbReference>
<evidence type="ECO:0000256" key="9">
    <source>
        <dbReference type="ARBA" id="ARBA00023136"/>
    </source>
</evidence>
<comment type="caution">
    <text evidence="13">The sequence shown here is derived from an EMBL/GenBank/DDBJ whole genome shotgun (WGS) entry which is preliminary data.</text>
</comment>
<dbReference type="GO" id="GO:0016887">
    <property type="term" value="F:ATP hydrolysis activity"/>
    <property type="evidence" value="ECO:0007669"/>
    <property type="project" value="InterPro"/>
</dbReference>
<feature type="domain" description="ABC transporter" evidence="11">
    <location>
        <begin position="337"/>
        <end position="573"/>
    </location>
</feature>
<feature type="transmembrane region" description="Helical" evidence="10">
    <location>
        <begin position="12"/>
        <end position="31"/>
    </location>
</feature>
<comment type="subcellular location">
    <subcellularLocation>
        <location evidence="1">Cell membrane</location>
        <topology evidence="1">Multi-pass membrane protein</topology>
    </subcellularLocation>
</comment>
<dbReference type="PROSITE" id="PS50893">
    <property type="entry name" value="ABC_TRANSPORTER_2"/>
    <property type="match status" value="1"/>
</dbReference>
<feature type="transmembrane region" description="Helical" evidence="10">
    <location>
        <begin position="60"/>
        <end position="78"/>
    </location>
</feature>
<dbReference type="Gene3D" id="1.20.1560.10">
    <property type="entry name" value="ABC transporter type 1, transmembrane domain"/>
    <property type="match status" value="1"/>
</dbReference>
<dbReference type="EMBL" id="VKID01000001">
    <property type="protein sequence ID" value="TRX99581.1"/>
    <property type="molecule type" value="Genomic_DNA"/>
</dbReference>
<comment type="similarity">
    <text evidence="2">Belongs to the ABC transporter superfamily.</text>
</comment>
<feature type="transmembrane region" description="Helical" evidence="10">
    <location>
        <begin position="131"/>
        <end position="154"/>
    </location>
</feature>
<dbReference type="Pfam" id="PF00664">
    <property type="entry name" value="ABC_membrane"/>
    <property type="match status" value="1"/>
</dbReference>
<evidence type="ECO:0000256" key="1">
    <source>
        <dbReference type="ARBA" id="ARBA00004651"/>
    </source>
</evidence>
<dbReference type="InterPro" id="IPR036640">
    <property type="entry name" value="ABC1_TM_sf"/>
</dbReference>
<dbReference type="GO" id="GO:0015421">
    <property type="term" value="F:ABC-type oligopeptide transporter activity"/>
    <property type="evidence" value="ECO:0007669"/>
    <property type="project" value="TreeGrafter"/>
</dbReference>
<dbReference type="PROSITE" id="PS50929">
    <property type="entry name" value="ABC_TM1F"/>
    <property type="match status" value="1"/>
</dbReference>
<keyword evidence="8 10" id="KW-1133">Transmembrane helix</keyword>
<dbReference type="GO" id="GO:0005524">
    <property type="term" value="F:ATP binding"/>
    <property type="evidence" value="ECO:0007669"/>
    <property type="project" value="UniProtKB-KW"/>
</dbReference>
<evidence type="ECO:0000256" key="4">
    <source>
        <dbReference type="ARBA" id="ARBA00022475"/>
    </source>
</evidence>
<keyword evidence="9 10" id="KW-0472">Membrane</keyword>
<proteinExistence type="inferred from homology"/>
<organism evidence="13 14">
    <name type="scientific">Acholeplasma laidlawii</name>
    <dbReference type="NCBI Taxonomy" id="2148"/>
    <lineage>
        <taxon>Bacteria</taxon>
        <taxon>Bacillati</taxon>
        <taxon>Mycoplasmatota</taxon>
        <taxon>Mollicutes</taxon>
        <taxon>Acholeplasmatales</taxon>
        <taxon>Acholeplasmataceae</taxon>
        <taxon>Acholeplasma</taxon>
    </lineage>
</organism>
<evidence type="ECO:0000256" key="3">
    <source>
        <dbReference type="ARBA" id="ARBA00022448"/>
    </source>
</evidence>
<evidence type="ECO:0000256" key="10">
    <source>
        <dbReference type="SAM" id="Phobius"/>
    </source>
</evidence>
<feature type="transmembrane region" description="Helical" evidence="10">
    <location>
        <begin position="280"/>
        <end position="300"/>
    </location>
</feature>
<feature type="transmembrane region" description="Helical" evidence="10">
    <location>
        <begin position="242"/>
        <end position="268"/>
    </location>
</feature>
<dbReference type="PROSITE" id="PS00211">
    <property type="entry name" value="ABC_TRANSPORTER_1"/>
    <property type="match status" value="1"/>
</dbReference>
<accession>A0A553IHA5</accession>
<dbReference type="GeneID" id="41339140"/>
<dbReference type="PANTHER" id="PTHR43394">
    <property type="entry name" value="ATP-DEPENDENT PERMEASE MDL1, MITOCHONDRIAL"/>
    <property type="match status" value="1"/>
</dbReference>
<dbReference type="SUPFAM" id="SSF52540">
    <property type="entry name" value="P-loop containing nucleoside triphosphate hydrolases"/>
    <property type="match status" value="1"/>
</dbReference>
<dbReference type="GO" id="GO:0005886">
    <property type="term" value="C:plasma membrane"/>
    <property type="evidence" value="ECO:0007669"/>
    <property type="project" value="UniProtKB-SubCell"/>
</dbReference>
<dbReference type="OMA" id="FMSFFTA"/>
<evidence type="ECO:0000256" key="6">
    <source>
        <dbReference type="ARBA" id="ARBA00022741"/>
    </source>
</evidence>
<gene>
    <name evidence="13" type="ORF">FNV44_00645</name>
</gene>
<dbReference type="CDD" id="cd18541">
    <property type="entry name" value="ABC_6TM_TmrB_like"/>
    <property type="match status" value="1"/>
</dbReference>
<dbReference type="Proteomes" id="UP000315938">
    <property type="component" value="Unassembled WGS sequence"/>
</dbReference>
<dbReference type="InterPro" id="IPR039421">
    <property type="entry name" value="Type_1_exporter"/>
</dbReference>
<evidence type="ECO:0000256" key="8">
    <source>
        <dbReference type="ARBA" id="ARBA00022989"/>
    </source>
</evidence>
<dbReference type="FunFam" id="3.40.50.300:FF:000221">
    <property type="entry name" value="Multidrug ABC transporter ATP-binding protein"/>
    <property type="match status" value="1"/>
</dbReference>
<dbReference type="InterPro" id="IPR003439">
    <property type="entry name" value="ABC_transporter-like_ATP-bd"/>
</dbReference>
<evidence type="ECO:0000313" key="14">
    <source>
        <dbReference type="Proteomes" id="UP000315938"/>
    </source>
</evidence>
<evidence type="ECO:0000256" key="2">
    <source>
        <dbReference type="ARBA" id="ARBA00005417"/>
    </source>
</evidence>
<dbReference type="InterPro" id="IPR027417">
    <property type="entry name" value="P-loop_NTPase"/>
</dbReference>
<dbReference type="InterPro" id="IPR017871">
    <property type="entry name" value="ABC_transporter-like_CS"/>
</dbReference>
<dbReference type="SUPFAM" id="SSF90123">
    <property type="entry name" value="ABC transporter transmembrane region"/>
    <property type="match status" value="1"/>
</dbReference>
<protein>
    <submittedName>
        <fullName evidence="13">ABC transporter ATP-binding protein</fullName>
    </submittedName>
</protein>
<dbReference type="Gene3D" id="3.40.50.300">
    <property type="entry name" value="P-loop containing nucleotide triphosphate hydrolases"/>
    <property type="match status" value="1"/>
</dbReference>
<dbReference type="InterPro" id="IPR011527">
    <property type="entry name" value="ABC1_TM_dom"/>
</dbReference>
<dbReference type="AlphaFoldDB" id="A0A553IHA5"/>
<evidence type="ECO:0000256" key="5">
    <source>
        <dbReference type="ARBA" id="ARBA00022692"/>
    </source>
</evidence>
<dbReference type="PANTHER" id="PTHR43394:SF1">
    <property type="entry name" value="ATP-BINDING CASSETTE SUB-FAMILY B MEMBER 10, MITOCHONDRIAL"/>
    <property type="match status" value="1"/>
</dbReference>
<keyword evidence="3" id="KW-0813">Transport</keyword>
<keyword evidence="5 10" id="KW-0812">Transmembrane</keyword>
<dbReference type="RefSeq" id="WP_012242935.1">
    <property type="nucleotide sequence ID" value="NZ_JACAOE010000001.1"/>
</dbReference>
<evidence type="ECO:0000259" key="11">
    <source>
        <dbReference type="PROSITE" id="PS50893"/>
    </source>
</evidence>
<keyword evidence="6" id="KW-0547">Nucleotide-binding</keyword>
<evidence type="ECO:0000259" key="12">
    <source>
        <dbReference type="PROSITE" id="PS50929"/>
    </source>
</evidence>
<reference evidence="13 14" key="1">
    <citation type="submission" date="2019-07" db="EMBL/GenBank/DDBJ databases">
        <title>Genome sequence of Acholeplasma laidlawii strain with increased resistance to erythromycin.</title>
        <authorList>
            <person name="Medvedeva E.S."/>
            <person name="Baranova N.B."/>
            <person name="Siniagina M.N."/>
            <person name="Mouzykantov A."/>
            <person name="Chernova O.A."/>
            <person name="Chernov V.M."/>
        </authorList>
    </citation>
    <scope>NUCLEOTIDE SEQUENCE [LARGE SCALE GENOMIC DNA]</scope>
    <source>
        <strain evidence="13 14">PG8REry</strain>
    </source>
</reference>
<keyword evidence="4" id="KW-1003">Cell membrane</keyword>
<feature type="transmembrane region" description="Helical" evidence="10">
    <location>
        <begin position="160"/>
        <end position="179"/>
    </location>
</feature>
<sequence length="587" mass="67048">MILLKHFRHYYIKYGWSFLLGILLLIGLDYFQLEIPRIFNQVITGVEEGTVTQVGDILNLIYYLIGIVIFMTVGRYLWRVLLFGNGRKVETDIRLHMFEHAAKLSQNFYSNQKIGGLMSYFINDLNSVKELYGFGLLMLVDGLFLGAMVLIRMFSLNLVMTLYAGIPILLMGVLVYFLNRKMQAKFKLRQESFEQMSDFTQESFTGIQVIKAYVREAKEAITFDRKSKKLYDTTMTHVKYSIVVNIIIDVMITLVILSVIVYGSILIAQNELKSGDLTEYISYFFTLLWPVFALSWFMMVNGQAQASAKRIYGFLETKPDVVDKPGVLEEVKLDGHIKVENLNFNYPDSDEYVLKDMNFEIKAGEMVGILGKTGSGKSTLVELLLHVYQPKPNMISYSGHDMTDISIKALRDHIGYVPQDNFLYSDTIRNNIGFSFKDQIDEDWLHEVSKLSDIYENVMSFKEQYDTILGERGTTVSGGQKQRISIARALAKDPTILILDDSVSAVDTKTEEAIISNLRKIRKGRTTLMIAHRISTVKNLDKIILIEEGRIIGLGTHKELLKTNPTYQEMVKLQTLEALVEEGEQHA</sequence>
<dbReference type="Pfam" id="PF00005">
    <property type="entry name" value="ABC_tran"/>
    <property type="match status" value="1"/>
</dbReference>
<feature type="domain" description="ABC transmembrane type-1" evidence="12">
    <location>
        <begin position="19"/>
        <end position="298"/>
    </location>
</feature>
<evidence type="ECO:0000256" key="7">
    <source>
        <dbReference type="ARBA" id="ARBA00022840"/>
    </source>
</evidence>
<dbReference type="SMART" id="SM00382">
    <property type="entry name" value="AAA"/>
    <property type="match status" value="1"/>
</dbReference>
<keyword evidence="7 13" id="KW-0067">ATP-binding</keyword>
<evidence type="ECO:0000313" key="13">
    <source>
        <dbReference type="EMBL" id="TRX99581.1"/>
    </source>
</evidence>